<dbReference type="InterPro" id="IPR012654">
    <property type="entry name" value="CHP02391"/>
</dbReference>
<evidence type="ECO:0000313" key="3">
    <source>
        <dbReference type="Proteomes" id="UP000184390"/>
    </source>
</evidence>
<dbReference type="InterPro" id="IPR036890">
    <property type="entry name" value="HATPase_C_sf"/>
</dbReference>
<evidence type="ECO:0000259" key="1">
    <source>
        <dbReference type="Pfam" id="PF09509"/>
    </source>
</evidence>
<protein>
    <submittedName>
        <fullName evidence="2">TIGR02391 family protein</fullName>
    </submittedName>
</protein>
<gene>
    <name evidence="2" type="ORF">SAMN05216246_10714</name>
</gene>
<feature type="domain" description="Conserved hypothetical protein CHP02391" evidence="1">
    <location>
        <begin position="409"/>
        <end position="540"/>
    </location>
</feature>
<name>A0ABY1ICA0_9ACTO</name>
<reference evidence="2 3" key="1">
    <citation type="submission" date="2016-11" db="EMBL/GenBank/DDBJ databases">
        <authorList>
            <person name="Varghese N."/>
            <person name="Submissions S."/>
        </authorList>
    </citation>
    <scope>NUCLEOTIDE SEQUENCE [LARGE SCALE GENOMIC DNA]</scope>
    <source>
        <strain evidence="2 3">PA</strain>
    </source>
</reference>
<dbReference type="RefSeq" id="WP_073452900.1">
    <property type="nucleotide sequence ID" value="NZ_FQYL01000007.1"/>
</dbReference>
<dbReference type="Gene3D" id="3.30.565.10">
    <property type="entry name" value="Histidine kinase-like ATPase, C-terminal domain"/>
    <property type="match status" value="1"/>
</dbReference>
<dbReference type="Pfam" id="PF13589">
    <property type="entry name" value="HATPase_c_3"/>
    <property type="match status" value="1"/>
</dbReference>
<dbReference type="SUPFAM" id="SSF55874">
    <property type="entry name" value="ATPase domain of HSP90 chaperone/DNA topoisomerase II/histidine kinase"/>
    <property type="match status" value="1"/>
</dbReference>
<proteinExistence type="predicted"/>
<evidence type="ECO:0000313" key="2">
    <source>
        <dbReference type="EMBL" id="SHI90946.1"/>
    </source>
</evidence>
<dbReference type="Proteomes" id="UP000184390">
    <property type="component" value="Unassembled WGS sequence"/>
</dbReference>
<organism evidence="2 3">
    <name type="scientific">Actinomyces denticolens</name>
    <dbReference type="NCBI Taxonomy" id="52767"/>
    <lineage>
        <taxon>Bacteria</taxon>
        <taxon>Bacillati</taxon>
        <taxon>Actinomycetota</taxon>
        <taxon>Actinomycetes</taxon>
        <taxon>Actinomycetales</taxon>
        <taxon>Actinomycetaceae</taxon>
        <taxon>Actinomyces</taxon>
    </lineage>
</organism>
<keyword evidence="3" id="KW-1185">Reference proteome</keyword>
<dbReference type="NCBIfam" id="TIGR02391">
    <property type="entry name" value="hypoth_ymh"/>
    <property type="match status" value="1"/>
</dbReference>
<dbReference type="Pfam" id="PF09509">
    <property type="entry name" value="Hypoth_Ymh"/>
    <property type="match status" value="1"/>
</dbReference>
<accession>A0ABY1ICA0</accession>
<dbReference type="EMBL" id="FQYL01000007">
    <property type="protein sequence ID" value="SHI90946.1"/>
    <property type="molecule type" value="Genomic_DNA"/>
</dbReference>
<comment type="caution">
    <text evidence="2">The sequence shown here is derived from an EMBL/GenBank/DDBJ whole genome shotgun (WGS) entry which is preliminary data.</text>
</comment>
<sequence>MSTSAPLTLTFDPRTIEHLGVRMYSHVPNAVAELVANAYDADATLVRVIISSNGTITVEDDGHGMSREEVAEKYLRIGRNRRRTEESVMTESGKRRVSGKKGLGKLALFGIGRVVEVTTMRRGSPTGTRIIMFYQDLIDSEGDYRPQEQTLTVETAEHGTTVTLTDLRRKTPINAEQLATSLSRLFNYTDDDFRLVVVDKKSNEIEVTRDRRLESLSREFVWKFPDDFTEHDSFLADHDISGVIISTTKPLRNVPRGITLYAGGRMVNEPEFFGSAESSHAYSYLTGHLDVDFVDASEEDVIATDRRALVWDSSEMEAFRRSLADLLTRIGREWRTKRSEERKNRSRKRTGISTEHWTKSIKSDEVRQAIKNILDYLSSEDLDLTADQEATLTESIHHLAPPYADYVWRRLHPAIQEASRSAYERGAYHSAINEAIKAYASLVSELSKFPRDNESKLFNAAFGDKGKLAVFKKFQRAGDFTDETAENAERGQQFLSTGIHFAFRNPISHEEIKALEDSGALTYEDCLDALSILSYLMRRLDGAEIRE</sequence>